<feature type="region of interest" description="Disordered" evidence="2">
    <location>
        <begin position="1"/>
        <end position="32"/>
    </location>
</feature>
<feature type="domain" description="FBA" evidence="4">
    <location>
        <begin position="98"/>
        <end position="275"/>
    </location>
</feature>
<reference evidence="5" key="3">
    <citation type="submission" date="2020-05" db="EMBL/GenBank/DDBJ databases">
        <title>Electrophorus electricus (electric eel) genome, fEleEle1, primary haplotype.</title>
        <authorList>
            <person name="Myers G."/>
            <person name="Meyer A."/>
            <person name="Fedrigo O."/>
            <person name="Formenti G."/>
            <person name="Rhie A."/>
            <person name="Tracey A."/>
            <person name="Sims Y."/>
            <person name="Jarvis E.D."/>
        </authorList>
    </citation>
    <scope>NUCLEOTIDE SEQUENCE [LARGE SCALE GENOMIC DNA]</scope>
</reference>
<reference evidence="6" key="1">
    <citation type="journal article" date="2014" name="Science">
        <title>Nonhuman genetics. Genomic basis for the convergent evolution of electric organs.</title>
        <authorList>
            <person name="Gallant J.R."/>
            <person name="Traeger L.L."/>
            <person name="Volkening J.D."/>
            <person name="Moffett H."/>
            <person name="Chen P.H."/>
            <person name="Novina C.D."/>
            <person name="Phillips G.N.Jr."/>
            <person name="Anand R."/>
            <person name="Wells G.B."/>
            <person name="Pinch M."/>
            <person name="Guth R."/>
            <person name="Unguez G.A."/>
            <person name="Albert J.S."/>
            <person name="Zakon H.H."/>
            <person name="Samanta M.P."/>
            <person name="Sussman M.R."/>
        </authorList>
    </citation>
    <scope>NUCLEOTIDE SEQUENCE [LARGE SCALE GENOMIC DNA]</scope>
</reference>
<dbReference type="SMART" id="SM00256">
    <property type="entry name" value="FBOX"/>
    <property type="match status" value="1"/>
</dbReference>
<feature type="compositionally biased region" description="Polar residues" evidence="2">
    <location>
        <begin position="12"/>
        <end position="32"/>
    </location>
</feature>
<dbReference type="GO" id="GO:0006516">
    <property type="term" value="P:glycoprotein catabolic process"/>
    <property type="evidence" value="ECO:0007669"/>
    <property type="project" value="TreeGrafter"/>
</dbReference>
<dbReference type="PROSITE" id="PS50181">
    <property type="entry name" value="FBOX"/>
    <property type="match status" value="1"/>
</dbReference>
<sequence>MALTVGGKRPAISQNSATSVKRRMGQSTSTQDCPGLPPVVVEEILLNVPAQQIICVCRLVCRDWKLMVDSASFWKERCRREGFKTRVTAKTPKERWAFYFLYKKRHNLLKNPNAEENFNGWHISENGGDQWNVEDVFTPHPDNTVTKCFVTSYHLCLKSQLIDLEKEGYSPAFLDDIQPDIIISDWYAPRWDCGSQYEIRVDLLDQKKKTLKTFNPQRVTFPQWNDQQWNQMTHVFKDYGRGVRFIRFIHGGQDTQFWAGWYGIRVTNSSVEIYPASEA</sequence>
<keyword evidence="6" id="KW-1185">Reference proteome</keyword>
<evidence type="ECO:0000313" key="6">
    <source>
        <dbReference type="Proteomes" id="UP000314983"/>
    </source>
</evidence>
<dbReference type="KEGG" id="eee:113575466"/>
<dbReference type="Ensembl" id="ENSEEET00000014261.2">
    <property type="protein sequence ID" value="ENSEEEP00000014088.2"/>
    <property type="gene ID" value="ENSEEEG00000006996.2"/>
</dbReference>
<keyword evidence="1" id="KW-0833">Ubl conjugation pathway</keyword>
<dbReference type="Gene3D" id="2.60.120.260">
    <property type="entry name" value="Galactose-binding domain-like"/>
    <property type="match status" value="1"/>
</dbReference>
<dbReference type="RefSeq" id="XP_026862791.2">
    <property type="nucleotide sequence ID" value="XM_027006990.2"/>
</dbReference>
<dbReference type="Proteomes" id="UP000314983">
    <property type="component" value="Chromosome 24"/>
</dbReference>
<evidence type="ECO:0000256" key="1">
    <source>
        <dbReference type="ARBA" id="ARBA00022786"/>
    </source>
</evidence>
<dbReference type="GO" id="GO:0019005">
    <property type="term" value="C:SCF ubiquitin ligase complex"/>
    <property type="evidence" value="ECO:0007669"/>
    <property type="project" value="TreeGrafter"/>
</dbReference>
<dbReference type="SUPFAM" id="SSF81383">
    <property type="entry name" value="F-box domain"/>
    <property type="match status" value="1"/>
</dbReference>
<dbReference type="InterPro" id="IPR008979">
    <property type="entry name" value="Galactose-bd-like_sf"/>
</dbReference>
<protein>
    <recommendedName>
        <fullName evidence="7">F-box only protein 6-like</fullName>
    </recommendedName>
</protein>
<dbReference type="Pfam" id="PF00646">
    <property type="entry name" value="F-box"/>
    <property type="match status" value="1"/>
</dbReference>
<dbReference type="GO" id="GO:0061630">
    <property type="term" value="F:ubiquitin protein ligase activity"/>
    <property type="evidence" value="ECO:0007669"/>
    <property type="project" value="TreeGrafter"/>
</dbReference>
<dbReference type="FunFam" id="2.60.120.260:FF:000012">
    <property type="entry name" value="F-box only protein 2"/>
    <property type="match status" value="1"/>
</dbReference>
<dbReference type="PROSITE" id="PS51114">
    <property type="entry name" value="FBA"/>
    <property type="match status" value="1"/>
</dbReference>
<dbReference type="FunFam" id="1.20.1280.50:FF:000002">
    <property type="entry name" value="F-box only protein 44"/>
    <property type="match status" value="1"/>
</dbReference>
<dbReference type="AlphaFoldDB" id="A0A4W4ESF7"/>
<dbReference type="SMART" id="SM01198">
    <property type="entry name" value="FBA"/>
    <property type="match status" value="1"/>
</dbReference>
<dbReference type="Pfam" id="PF04300">
    <property type="entry name" value="FBA"/>
    <property type="match status" value="1"/>
</dbReference>
<gene>
    <name evidence="5" type="primary">LOC113575466</name>
</gene>
<feature type="domain" description="F-box" evidence="3">
    <location>
        <begin position="30"/>
        <end position="77"/>
    </location>
</feature>
<evidence type="ECO:0000313" key="5">
    <source>
        <dbReference type="Ensembl" id="ENSEEEP00000014088.2"/>
    </source>
</evidence>
<dbReference type="GeneID" id="113575466"/>
<proteinExistence type="predicted"/>
<dbReference type="Gene3D" id="1.20.1280.50">
    <property type="match status" value="1"/>
</dbReference>
<dbReference type="GO" id="GO:0031146">
    <property type="term" value="P:SCF-dependent proteasomal ubiquitin-dependent protein catabolic process"/>
    <property type="evidence" value="ECO:0007669"/>
    <property type="project" value="TreeGrafter"/>
</dbReference>
<dbReference type="InterPro" id="IPR001810">
    <property type="entry name" value="F-box_dom"/>
</dbReference>
<accession>A0A4W4ESF7</accession>
<dbReference type="GO" id="GO:0005737">
    <property type="term" value="C:cytoplasm"/>
    <property type="evidence" value="ECO:0007669"/>
    <property type="project" value="UniProtKB-ARBA"/>
</dbReference>
<evidence type="ECO:0000256" key="2">
    <source>
        <dbReference type="SAM" id="MobiDB-lite"/>
    </source>
</evidence>
<dbReference type="InterPro" id="IPR036047">
    <property type="entry name" value="F-box-like_dom_sf"/>
</dbReference>
<organism evidence="5 6">
    <name type="scientific">Electrophorus electricus</name>
    <name type="common">Electric eel</name>
    <name type="synonym">Gymnotus electricus</name>
    <dbReference type="NCBI Taxonomy" id="8005"/>
    <lineage>
        <taxon>Eukaryota</taxon>
        <taxon>Metazoa</taxon>
        <taxon>Chordata</taxon>
        <taxon>Craniata</taxon>
        <taxon>Vertebrata</taxon>
        <taxon>Euteleostomi</taxon>
        <taxon>Actinopterygii</taxon>
        <taxon>Neopterygii</taxon>
        <taxon>Teleostei</taxon>
        <taxon>Ostariophysi</taxon>
        <taxon>Gymnotiformes</taxon>
        <taxon>Gymnotoidei</taxon>
        <taxon>Gymnotidae</taxon>
        <taxon>Electrophorus</taxon>
    </lineage>
</organism>
<reference evidence="5" key="4">
    <citation type="submission" date="2025-08" db="UniProtKB">
        <authorList>
            <consortium name="Ensembl"/>
        </authorList>
    </citation>
    <scope>IDENTIFICATION</scope>
</reference>
<name>A0A4W4ESF7_ELEEL</name>
<evidence type="ECO:0008006" key="7">
    <source>
        <dbReference type="Google" id="ProtNLM"/>
    </source>
</evidence>
<dbReference type="GO" id="GO:0036503">
    <property type="term" value="P:ERAD pathway"/>
    <property type="evidence" value="ECO:0007669"/>
    <property type="project" value="TreeGrafter"/>
</dbReference>
<reference evidence="5" key="5">
    <citation type="submission" date="2025-09" db="UniProtKB">
        <authorList>
            <consortium name="Ensembl"/>
        </authorList>
    </citation>
    <scope>IDENTIFICATION</scope>
</reference>
<dbReference type="InterPro" id="IPR039752">
    <property type="entry name" value="F-box_only"/>
</dbReference>
<dbReference type="InterPro" id="IPR007397">
    <property type="entry name" value="F-box-assoc_dom"/>
</dbReference>
<evidence type="ECO:0000259" key="4">
    <source>
        <dbReference type="PROSITE" id="PS51114"/>
    </source>
</evidence>
<dbReference type="STRING" id="8005.ENSEEEP00000014088"/>
<reference evidence="6" key="2">
    <citation type="journal article" date="2017" name="Sci. Adv.">
        <title>A tail of two voltages: Proteomic comparison of the three electric organs of the electric eel.</title>
        <authorList>
            <person name="Traeger L.L."/>
            <person name="Sabat G."/>
            <person name="Barrett-Wilt G.A."/>
            <person name="Wells G.B."/>
            <person name="Sussman M.R."/>
        </authorList>
    </citation>
    <scope>NUCLEOTIDE SEQUENCE [LARGE SCALE GENOMIC DNA]</scope>
</reference>
<dbReference type="PANTHER" id="PTHR12125:SF12">
    <property type="entry name" value="F-BOX ONLY PROTEIN 6"/>
    <property type="match status" value="1"/>
</dbReference>
<dbReference type="SUPFAM" id="SSF49785">
    <property type="entry name" value="Galactose-binding domain-like"/>
    <property type="match status" value="1"/>
</dbReference>
<dbReference type="GeneTree" id="ENSGT00940000159408"/>
<evidence type="ECO:0000259" key="3">
    <source>
        <dbReference type="PROSITE" id="PS50181"/>
    </source>
</evidence>
<dbReference type="OMA" id="YKTRNDS"/>
<dbReference type="PANTHER" id="PTHR12125">
    <property type="entry name" value="F-BOX ONLY PROTEIN 6-LIKE PROTEIN"/>
    <property type="match status" value="1"/>
</dbReference>